<feature type="compositionally biased region" description="Acidic residues" evidence="1">
    <location>
        <begin position="55"/>
        <end position="94"/>
    </location>
</feature>
<gene>
    <name evidence="2" type="ORF">SNOG_11717</name>
</gene>
<accession>Q0U947</accession>
<dbReference type="InParanoid" id="Q0U947"/>
<dbReference type="HOGENOM" id="CLU_1396805_0_0_1"/>
<evidence type="ECO:0000313" key="3">
    <source>
        <dbReference type="Proteomes" id="UP000001055"/>
    </source>
</evidence>
<evidence type="ECO:0000256" key="1">
    <source>
        <dbReference type="SAM" id="MobiDB-lite"/>
    </source>
</evidence>
<feature type="region of interest" description="Disordered" evidence="1">
    <location>
        <begin position="55"/>
        <end position="98"/>
    </location>
</feature>
<proteinExistence type="predicted"/>
<dbReference type="AlphaFoldDB" id="Q0U947"/>
<dbReference type="Proteomes" id="UP000001055">
    <property type="component" value="Unassembled WGS sequence"/>
</dbReference>
<dbReference type="EMBL" id="CH445344">
    <property type="protein sequence ID" value="EAT80761.1"/>
    <property type="molecule type" value="Genomic_DNA"/>
</dbReference>
<dbReference type="VEuPathDB" id="FungiDB:JI435_117170"/>
<dbReference type="GeneID" id="5978863"/>
<sequence length="195" mass="21711">MQYQDHNSAGGIDQQGTPANFGWDCCIYGDQYACMKIHGPEQAILEGEEAVWEVEQVEQEDTSDDDEDDSSDEDDTSDEDDASDEVEETEDGFEGYEQTAVHATSSRSFFQFHNTAKTSSRFRTLTGKAKEHLRDENNRKKAVETFQNGMREVTAFVTEIQAKQGAAGSKRAGPKGDGKELAMICGKVAMKRFKK</sequence>
<reference evidence="3" key="1">
    <citation type="journal article" date="2007" name="Plant Cell">
        <title>Dothideomycete-plant interactions illuminated by genome sequencing and EST analysis of the wheat pathogen Stagonospora nodorum.</title>
        <authorList>
            <person name="Hane J.K."/>
            <person name="Lowe R.G."/>
            <person name="Solomon P.S."/>
            <person name="Tan K.C."/>
            <person name="Schoch C.L."/>
            <person name="Spatafora J.W."/>
            <person name="Crous P.W."/>
            <person name="Kodira C."/>
            <person name="Birren B.W."/>
            <person name="Galagan J.E."/>
            <person name="Torriani S.F."/>
            <person name="McDonald B.A."/>
            <person name="Oliver R.P."/>
        </authorList>
    </citation>
    <scope>NUCLEOTIDE SEQUENCE [LARGE SCALE GENOMIC DNA]</scope>
    <source>
        <strain evidence="3">SN15 / ATCC MYA-4574 / FGSC 10173</strain>
    </source>
</reference>
<organism evidence="2 3">
    <name type="scientific">Phaeosphaeria nodorum (strain SN15 / ATCC MYA-4574 / FGSC 10173)</name>
    <name type="common">Glume blotch fungus</name>
    <name type="synonym">Parastagonospora nodorum</name>
    <dbReference type="NCBI Taxonomy" id="321614"/>
    <lineage>
        <taxon>Eukaryota</taxon>
        <taxon>Fungi</taxon>
        <taxon>Dikarya</taxon>
        <taxon>Ascomycota</taxon>
        <taxon>Pezizomycotina</taxon>
        <taxon>Dothideomycetes</taxon>
        <taxon>Pleosporomycetidae</taxon>
        <taxon>Pleosporales</taxon>
        <taxon>Pleosporineae</taxon>
        <taxon>Phaeosphaeriaceae</taxon>
        <taxon>Parastagonospora</taxon>
    </lineage>
</organism>
<evidence type="ECO:0000313" key="2">
    <source>
        <dbReference type="EMBL" id="EAT80761.1"/>
    </source>
</evidence>
<name>Q0U947_PHANO</name>
<dbReference type="RefSeq" id="XP_001801955.1">
    <property type="nucleotide sequence ID" value="XM_001801903.1"/>
</dbReference>
<dbReference type="KEGG" id="pno:SNOG_11717"/>
<protein>
    <submittedName>
        <fullName evidence="2">Uncharacterized protein</fullName>
    </submittedName>
</protein>